<dbReference type="AlphaFoldDB" id="A0AAD7JSF1"/>
<feature type="chain" id="PRO_5042124088" evidence="3">
    <location>
        <begin position="16"/>
        <end position="329"/>
    </location>
</feature>
<feature type="compositionally biased region" description="Low complexity" evidence="1">
    <location>
        <begin position="310"/>
        <end position="319"/>
    </location>
</feature>
<evidence type="ECO:0000313" key="4">
    <source>
        <dbReference type="EMBL" id="KAJ7771008.1"/>
    </source>
</evidence>
<protein>
    <submittedName>
        <fullName evidence="4">Uncharacterized protein</fullName>
    </submittedName>
</protein>
<organism evidence="4 5">
    <name type="scientific">Mycena maculata</name>
    <dbReference type="NCBI Taxonomy" id="230809"/>
    <lineage>
        <taxon>Eukaryota</taxon>
        <taxon>Fungi</taxon>
        <taxon>Dikarya</taxon>
        <taxon>Basidiomycota</taxon>
        <taxon>Agaricomycotina</taxon>
        <taxon>Agaricomycetes</taxon>
        <taxon>Agaricomycetidae</taxon>
        <taxon>Agaricales</taxon>
        <taxon>Marasmiineae</taxon>
        <taxon>Mycenaceae</taxon>
        <taxon>Mycena</taxon>
    </lineage>
</organism>
<evidence type="ECO:0000313" key="5">
    <source>
        <dbReference type="Proteomes" id="UP001215280"/>
    </source>
</evidence>
<evidence type="ECO:0000256" key="1">
    <source>
        <dbReference type="SAM" id="MobiDB-lite"/>
    </source>
</evidence>
<keyword evidence="5" id="KW-1185">Reference proteome</keyword>
<evidence type="ECO:0000256" key="3">
    <source>
        <dbReference type="SAM" id="SignalP"/>
    </source>
</evidence>
<feature type="compositionally biased region" description="Basic residues" evidence="1">
    <location>
        <begin position="320"/>
        <end position="329"/>
    </location>
</feature>
<gene>
    <name evidence="4" type="ORF">DFH07DRAFT_879541</name>
</gene>
<name>A0AAD7JSF1_9AGAR</name>
<keyword evidence="2" id="KW-1133">Transmembrane helix</keyword>
<feature type="signal peptide" evidence="3">
    <location>
        <begin position="1"/>
        <end position="15"/>
    </location>
</feature>
<sequence length="329" mass="36248">MKLFFVLALAATANAQYFSAGWVPGQAVTAEPAAPTAGRGVPPTAQNSKPAEPFSFSTLLDINKILTSEPVKGLFDKAGINITERLEAAAVTPWDDRIPLITDDNYFDMVVNEQMTEEEERERTWVIIVSASSSRQESISKFVDTIFDDTYNETLIAGDLPNVRFARINYLNVTYVTTKWNLWNAPAIVILKDRGRTLRFYRPNQLRIANGAFREFILREGWTVTPPWSSAFAPGGSREFILEFVAIWMTKLYLLTIRVPRWIMLLVSGSIASFAINLFHGWGGLKNAPVPKPVAPPPAAAAAAPVAPVPEAAPASPSKAKQRKGKGKK</sequence>
<keyword evidence="3" id="KW-0732">Signal</keyword>
<dbReference type="EMBL" id="JARJLG010000022">
    <property type="protein sequence ID" value="KAJ7771008.1"/>
    <property type="molecule type" value="Genomic_DNA"/>
</dbReference>
<keyword evidence="2" id="KW-0472">Membrane</keyword>
<dbReference type="Proteomes" id="UP001215280">
    <property type="component" value="Unassembled WGS sequence"/>
</dbReference>
<evidence type="ECO:0000256" key="2">
    <source>
        <dbReference type="SAM" id="Phobius"/>
    </source>
</evidence>
<comment type="caution">
    <text evidence="4">The sequence shown here is derived from an EMBL/GenBank/DDBJ whole genome shotgun (WGS) entry which is preliminary data.</text>
</comment>
<reference evidence="4" key="1">
    <citation type="submission" date="2023-03" db="EMBL/GenBank/DDBJ databases">
        <title>Massive genome expansion in bonnet fungi (Mycena s.s.) driven by repeated elements and novel gene families across ecological guilds.</title>
        <authorList>
            <consortium name="Lawrence Berkeley National Laboratory"/>
            <person name="Harder C.B."/>
            <person name="Miyauchi S."/>
            <person name="Viragh M."/>
            <person name="Kuo A."/>
            <person name="Thoen E."/>
            <person name="Andreopoulos B."/>
            <person name="Lu D."/>
            <person name="Skrede I."/>
            <person name="Drula E."/>
            <person name="Henrissat B."/>
            <person name="Morin E."/>
            <person name="Kohler A."/>
            <person name="Barry K."/>
            <person name="LaButti K."/>
            <person name="Morin E."/>
            <person name="Salamov A."/>
            <person name="Lipzen A."/>
            <person name="Mereny Z."/>
            <person name="Hegedus B."/>
            <person name="Baldrian P."/>
            <person name="Stursova M."/>
            <person name="Weitz H."/>
            <person name="Taylor A."/>
            <person name="Grigoriev I.V."/>
            <person name="Nagy L.G."/>
            <person name="Martin F."/>
            <person name="Kauserud H."/>
        </authorList>
    </citation>
    <scope>NUCLEOTIDE SEQUENCE</scope>
    <source>
        <strain evidence="4">CBHHK188m</strain>
    </source>
</reference>
<feature type="region of interest" description="Disordered" evidence="1">
    <location>
        <begin position="310"/>
        <end position="329"/>
    </location>
</feature>
<keyword evidence="2" id="KW-0812">Transmembrane</keyword>
<accession>A0AAD7JSF1</accession>
<proteinExistence type="predicted"/>
<feature type="transmembrane region" description="Helical" evidence="2">
    <location>
        <begin position="262"/>
        <end position="282"/>
    </location>
</feature>